<dbReference type="AlphaFoldDB" id="A0A2P5BS90"/>
<comment type="caution">
    <text evidence="1">The sequence shown here is derived from an EMBL/GenBank/DDBJ whole genome shotgun (WGS) entry which is preliminary data.</text>
</comment>
<name>A0A2P5BS90_PARAD</name>
<keyword evidence="2" id="KW-1185">Reference proteome</keyword>
<proteinExistence type="predicted"/>
<gene>
    <name evidence="1" type="ORF">PanWU01x14_214780</name>
</gene>
<dbReference type="Proteomes" id="UP000237105">
    <property type="component" value="Unassembled WGS sequence"/>
</dbReference>
<evidence type="ECO:0000313" key="2">
    <source>
        <dbReference type="Proteomes" id="UP000237105"/>
    </source>
</evidence>
<organism evidence="1 2">
    <name type="scientific">Parasponia andersonii</name>
    <name type="common">Sponia andersonii</name>
    <dbReference type="NCBI Taxonomy" id="3476"/>
    <lineage>
        <taxon>Eukaryota</taxon>
        <taxon>Viridiplantae</taxon>
        <taxon>Streptophyta</taxon>
        <taxon>Embryophyta</taxon>
        <taxon>Tracheophyta</taxon>
        <taxon>Spermatophyta</taxon>
        <taxon>Magnoliopsida</taxon>
        <taxon>eudicotyledons</taxon>
        <taxon>Gunneridae</taxon>
        <taxon>Pentapetalae</taxon>
        <taxon>rosids</taxon>
        <taxon>fabids</taxon>
        <taxon>Rosales</taxon>
        <taxon>Cannabaceae</taxon>
        <taxon>Parasponia</taxon>
    </lineage>
</organism>
<protein>
    <submittedName>
        <fullName evidence="1">Uncharacterized protein</fullName>
    </submittedName>
</protein>
<reference evidence="2" key="1">
    <citation type="submission" date="2016-06" db="EMBL/GenBank/DDBJ databases">
        <title>Parallel loss of symbiosis genes in relatives of nitrogen-fixing non-legume Parasponia.</title>
        <authorList>
            <person name="Van Velzen R."/>
            <person name="Holmer R."/>
            <person name="Bu F."/>
            <person name="Rutten L."/>
            <person name="Van Zeijl A."/>
            <person name="Liu W."/>
            <person name="Santuari L."/>
            <person name="Cao Q."/>
            <person name="Sharma T."/>
            <person name="Shen D."/>
            <person name="Roswanjaya Y."/>
            <person name="Wardhani T."/>
            <person name="Kalhor M.S."/>
            <person name="Jansen J."/>
            <person name="Van den Hoogen J."/>
            <person name="Gungor B."/>
            <person name="Hartog M."/>
            <person name="Hontelez J."/>
            <person name="Verver J."/>
            <person name="Yang W.-C."/>
            <person name="Schijlen E."/>
            <person name="Repin R."/>
            <person name="Schilthuizen M."/>
            <person name="Schranz E."/>
            <person name="Heidstra R."/>
            <person name="Miyata K."/>
            <person name="Fedorova E."/>
            <person name="Kohlen W."/>
            <person name="Bisseling T."/>
            <person name="Smit S."/>
            <person name="Geurts R."/>
        </authorList>
    </citation>
    <scope>NUCLEOTIDE SEQUENCE [LARGE SCALE GENOMIC DNA]</scope>
    <source>
        <strain evidence="2">cv. WU1-14</strain>
    </source>
</reference>
<accession>A0A2P5BS90</accession>
<dbReference type="EMBL" id="JXTB01000230">
    <property type="protein sequence ID" value="PON51656.1"/>
    <property type="molecule type" value="Genomic_DNA"/>
</dbReference>
<sequence length="75" mass="8211">MACGISINLFLKPFSNVLEFMQCILIRGRDMLLQCINYLVDDSLFPTGLQESSPICGVHGGISILSRSPTVVVHT</sequence>
<evidence type="ECO:0000313" key="1">
    <source>
        <dbReference type="EMBL" id="PON51656.1"/>
    </source>
</evidence>